<comment type="catalytic activity">
    <reaction evidence="8 10">
        <text>dCMP + ATP = dCDP + ADP</text>
        <dbReference type="Rhea" id="RHEA:25094"/>
        <dbReference type="ChEBI" id="CHEBI:30616"/>
        <dbReference type="ChEBI" id="CHEBI:57566"/>
        <dbReference type="ChEBI" id="CHEBI:58593"/>
        <dbReference type="ChEBI" id="CHEBI:456216"/>
        <dbReference type="EC" id="2.7.4.25"/>
    </reaction>
</comment>
<feature type="binding site" evidence="10">
    <location>
        <begin position="7"/>
        <end position="15"/>
    </location>
    <ligand>
        <name>ATP</name>
        <dbReference type="ChEBI" id="CHEBI:30616"/>
    </ligand>
</feature>
<evidence type="ECO:0000256" key="5">
    <source>
        <dbReference type="ARBA" id="ARBA00022741"/>
    </source>
</evidence>
<evidence type="ECO:0000256" key="8">
    <source>
        <dbReference type="ARBA" id="ARBA00047615"/>
    </source>
</evidence>
<dbReference type="Gene3D" id="3.40.50.300">
    <property type="entry name" value="P-loop containing nucleotide triphosphate hydrolases"/>
    <property type="match status" value="1"/>
</dbReference>
<comment type="caution">
    <text evidence="12">The sequence shown here is derived from an EMBL/GenBank/DDBJ whole genome shotgun (WGS) entry which is preliminary data.</text>
</comment>
<comment type="similarity">
    <text evidence="2 10">Belongs to the cytidylate kinase family. Type 2 subfamily.</text>
</comment>
<dbReference type="EMBL" id="DTLB01000052">
    <property type="protein sequence ID" value="HFW33167.1"/>
    <property type="molecule type" value="Genomic_DNA"/>
</dbReference>
<evidence type="ECO:0000256" key="2">
    <source>
        <dbReference type="ARBA" id="ARBA00011005"/>
    </source>
</evidence>
<evidence type="ECO:0000256" key="9">
    <source>
        <dbReference type="ARBA" id="ARBA00048478"/>
    </source>
</evidence>
<dbReference type="InterPro" id="IPR011994">
    <property type="entry name" value="Cytidylate_kinase_dom"/>
</dbReference>
<dbReference type="CDD" id="cd02020">
    <property type="entry name" value="CMPK"/>
    <property type="match status" value="1"/>
</dbReference>
<dbReference type="InterPro" id="IPR027417">
    <property type="entry name" value="P-loop_NTPase"/>
</dbReference>
<evidence type="ECO:0000256" key="6">
    <source>
        <dbReference type="ARBA" id="ARBA00022777"/>
    </source>
</evidence>
<sequence>MKITISGPPGSGTTSAAKIVAQKLGLKLISAGEIFRQLAAKKGMTLEEFSQYAEENPEIDRLIDQTQKEMAEKERNAVVEGRLSGWFVKDADLKVWIFAEPEIRYSRIAKREGKDLAAVRHDTKLREELEKRRYWKFYSIDIDNWTIYDLVINSGSFDADGVADLIIKAAELKIKVDQR</sequence>
<gene>
    <name evidence="10" type="primary">cmk</name>
    <name evidence="11" type="ORF">ENN70_01205</name>
    <name evidence="12" type="ORF">ENW66_09520</name>
</gene>
<dbReference type="EMBL" id="DSCQ01000019">
    <property type="protein sequence ID" value="HET20734.1"/>
    <property type="molecule type" value="Genomic_DNA"/>
</dbReference>
<evidence type="ECO:0000313" key="12">
    <source>
        <dbReference type="EMBL" id="HFW33167.1"/>
    </source>
</evidence>
<proteinExistence type="inferred from homology"/>
<dbReference type="GO" id="GO:0005737">
    <property type="term" value="C:cytoplasm"/>
    <property type="evidence" value="ECO:0007669"/>
    <property type="project" value="UniProtKB-SubCell"/>
</dbReference>
<evidence type="ECO:0000256" key="7">
    <source>
        <dbReference type="ARBA" id="ARBA00022840"/>
    </source>
</evidence>
<comment type="catalytic activity">
    <reaction evidence="9 10">
        <text>CMP + ATP = CDP + ADP</text>
        <dbReference type="Rhea" id="RHEA:11600"/>
        <dbReference type="ChEBI" id="CHEBI:30616"/>
        <dbReference type="ChEBI" id="CHEBI:58069"/>
        <dbReference type="ChEBI" id="CHEBI:60377"/>
        <dbReference type="ChEBI" id="CHEBI:456216"/>
        <dbReference type="EC" id="2.7.4.25"/>
    </reaction>
</comment>
<dbReference type="Pfam" id="PF13189">
    <property type="entry name" value="Cytidylate_kin2"/>
    <property type="match status" value="1"/>
</dbReference>
<keyword evidence="7 10" id="KW-0067">ATP-binding</keyword>
<dbReference type="AlphaFoldDB" id="A0A7C3RDI3"/>
<reference evidence="12" key="1">
    <citation type="journal article" date="2020" name="mSystems">
        <title>Genome- and Community-Level Interaction Insights into Carbon Utilization and Element Cycling Functions of Hydrothermarchaeota in Hydrothermal Sediment.</title>
        <authorList>
            <person name="Zhou Z."/>
            <person name="Liu Y."/>
            <person name="Xu W."/>
            <person name="Pan J."/>
            <person name="Luo Z.H."/>
            <person name="Li M."/>
        </authorList>
    </citation>
    <scope>NUCLEOTIDE SEQUENCE [LARGE SCALE GENOMIC DNA]</scope>
    <source>
        <strain evidence="11">SpSt-12</strain>
        <strain evidence="12">SpSt-87</strain>
    </source>
</reference>
<keyword evidence="5 10" id="KW-0547">Nucleotide-binding</keyword>
<dbReference type="HAMAP" id="MF_00239">
    <property type="entry name" value="Cytidyl_kinase_type2"/>
    <property type="match status" value="1"/>
</dbReference>
<dbReference type="GO" id="GO:0036431">
    <property type="term" value="F:dCMP kinase activity"/>
    <property type="evidence" value="ECO:0007669"/>
    <property type="project" value="InterPro"/>
</dbReference>
<dbReference type="InterPro" id="IPR011892">
    <property type="entry name" value="Cyt_kin_arch"/>
</dbReference>
<evidence type="ECO:0000256" key="1">
    <source>
        <dbReference type="ARBA" id="ARBA00004496"/>
    </source>
</evidence>
<keyword evidence="4 10" id="KW-0808">Transferase</keyword>
<keyword evidence="3 10" id="KW-0963">Cytoplasm</keyword>
<evidence type="ECO:0000256" key="3">
    <source>
        <dbReference type="ARBA" id="ARBA00022490"/>
    </source>
</evidence>
<dbReference type="NCBIfam" id="TIGR02173">
    <property type="entry name" value="cyt_kin_arch"/>
    <property type="match status" value="1"/>
</dbReference>
<dbReference type="SUPFAM" id="SSF52540">
    <property type="entry name" value="P-loop containing nucleoside triphosphate hydrolases"/>
    <property type="match status" value="1"/>
</dbReference>
<evidence type="ECO:0000256" key="10">
    <source>
        <dbReference type="HAMAP-Rule" id="MF_00239"/>
    </source>
</evidence>
<name>A0A7C3RDI3_ARCFL</name>
<dbReference type="EC" id="2.7.4.25" evidence="10"/>
<keyword evidence="6 10" id="KW-0418">Kinase</keyword>
<comment type="subcellular location">
    <subcellularLocation>
        <location evidence="1 10">Cytoplasm</location>
    </subcellularLocation>
</comment>
<evidence type="ECO:0000313" key="11">
    <source>
        <dbReference type="EMBL" id="HET20734.1"/>
    </source>
</evidence>
<organism evidence="12">
    <name type="scientific">Archaeoglobus fulgidus</name>
    <dbReference type="NCBI Taxonomy" id="2234"/>
    <lineage>
        <taxon>Archaea</taxon>
        <taxon>Methanobacteriati</taxon>
        <taxon>Methanobacteriota</taxon>
        <taxon>Archaeoglobi</taxon>
        <taxon>Archaeoglobales</taxon>
        <taxon>Archaeoglobaceae</taxon>
        <taxon>Archaeoglobus</taxon>
    </lineage>
</organism>
<evidence type="ECO:0000256" key="4">
    <source>
        <dbReference type="ARBA" id="ARBA00022679"/>
    </source>
</evidence>
<dbReference type="GO" id="GO:0005524">
    <property type="term" value="F:ATP binding"/>
    <property type="evidence" value="ECO:0007669"/>
    <property type="project" value="UniProtKB-UniRule"/>
</dbReference>
<dbReference type="GO" id="GO:0006220">
    <property type="term" value="P:pyrimidine nucleotide metabolic process"/>
    <property type="evidence" value="ECO:0007669"/>
    <property type="project" value="UniProtKB-UniRule"/>
</dbReference>
<protein>
    <recommendedName>
        <fullName evidence="10">Cytidylate kinase</fullName>
        <shortName evidence="10">CK</shortName>
        <ecNumber evidence="10">2.7.4.25</ecNumber>
    </recommendedName>
    <alternativeName>
        <fullName evidence="10">Cytidine monophosphate kinase</fullName>
        <shortName evidence="10">CMP kinase</shortName>
    </alternativeName>
</protein>
<accession>A0A7C3RDI3</accession>